<comment type="caution">
    <text evidence="1">The sequence shown here is derived from an EMBL/GenBank/DDBJ whole genome shotgun (WGS) entry which is preliminary data.</text>
</comment>
<dbReference type="Gene3D" id="1.25.40.10">
    <property type="entry name" value="Tetratricopeptide repeat domain"/>
    <property type="match status" value="1"/>
</dbReference>
<dbReference type="InterPro" id="IPR011990">
    <property type="entry name" value="TPR-like_helical_dom_sf"/>
</dbReference>
<dbReference type="PANTHER" id="PTHR47926:SF347">
    <property type="entry name" value="PENTATRICOPEPTIDE REPEAT-CONTAINING PROTEIN"/>
    <property type="match status" value="1"/>
</dbReference>
<dbReference type="AlphaFoldDB" id="A0A438FP43"/>
<gene>
    <name evidence="1" type="primary">PCMP-E91_2</name>
    <name evidence="1" type="ORF">CK203_065631</name>
</gene>
<dbReference type="InterPro" id="IPR046960">
    <property type="entry name" value="PPR_At4g14850-like_plant"/>
</dbReference>
<evidence type="ECO:0000313" key="2">
    <source>
        <dbReference type="Proteomes" id="UP000288805"/>
    </source>
</evidence>
<name>A0A438FP43_VITVI</name>
<proteinExistence type="predicted"/>
<dbReference type="PANTHER" id="PTHR47926">
    <property type="entry name" value="PENTATRICOPEPTIDE REPEAT-CONTAINING PROTEIN"/>
    <property type="match status" value="1"/>
</dbReference>
<dbReference type="Proteomes" id="UP000288805">
    <property type="component" value="Unassembled WGS sequence"/>
</dbReference>
<organism evidence="1 2">
    <name type="scientific">Vitis vinifera</name>
    <name type="common">Grape</name>
    <dbReference type="NCBI Taxonomy" id="29760"/>
    <lineage>
        <taxon>Eukaryota</taxon>
        <taxon>Viridiplantae</taxon>
        <taxon>Streptophyta</taxon>
        <taxon>Embryophyta</taxon>
        <taxon>Tracheophyta</taxon>
        <taxon>Spermatophyta</taxon>
        <taxon>Magnoliopsida</taxon>
        <taxon>eudicotyledons</taxon>
        <taxon>Gunneridae</taxon>
        <taxon>Pentapetalae</taxon>
        <taxon>rosids</taxon>
        <taxon>Vitales</taxon>
        <taxon>Vitaceae</taxon>
        <taxon>Viteae</taxon>
        <taxon>Vitis</taxon>
    </lineage>
</organism>
<dbReference type="GO" id="GO:0009451">
    <property type="term" value="P:RNA modification"/>
    <property type="evidence" value="ECO:0007669"/>
    <property type="project" value="InterPro"/>
</dbReference>
<dbReference type="GO" id="GO:0003723">
    <property type="term" value="F:RNA binding"/>
    <property type="evidence" value="ECO:0007669"/>
    <property type="project" value="InterPro"/>
</dbReference>
<accession>A0A438FP43</accession>
<evidence type="ECO:0000313" key="1">
    <source>
        <dbReference type="EMBL" id="RVW61730.1"/>
    </source>
</evidence>
<protein>
    <submittedName>
        <fullName evidence="1">Pentatricopeptide repeat-containing protein</fullName>
    </submittedName>
</protein>
<reference evidence="1 2" key="1">
    <citation type="journal article" date="2018" name="PLoS Genet.">
        <title>Population sequencing reveals clonal diversity and ancestral inbreeding in the grapevine cultivar Chardonnay.</title>
        <authorList>
            <person name="Roach M.J."/>
            <person name="Johnson D.L."/>
            <person name="Bohlmann J."/>
            <person name="van Vuuren H.J."/>
            <person name="Jones S.J."/>
            <person name="Pretorius I.S."/>
            <person name="Schmidt S.A."/>
            <person name="Borneman A.R."/>
        </authorList>
    </citation>
    <scope>NUCLEOTIDE SEQUENCE [LARGE SCALE GENOMIC DNA]</scope>
    <source>
        <strain evidence="2">cv. Chardonnay</strain>
        <tissue evidence="1">Leaf</tissue>
    </source>
</reference>
<sequence length="154" mass="17579">MDHGRGMCWRGCQLSSRLLKWSESHDWSRLVSITPRTVVSHLAPVVTRAQIEVKNNYLHLLEACIQSKSLTEAKKIHQHFLKNTSNADSSVLHKLTRLYLSCNQVVLARRLFDEIPNPSVILWNQIIRAYAWNGPFDGAIDFVPQYAPPGCQTQ</sequence>
<dbReference type="EMBL" id="QGNW01000811">
    <property type="protein sequence ID" value="RVW61730.1"/>
    <property type="molecule type" value="Genomic_DNA"/>
</dbReference>